<dbReference type="InterPro" id="IPR016162">
    <property type="entry name" value="Ald_DH_N"/>
</dbReference>
<reference evidence="3 4" key="1">
    <citation type="submission" date="2011-12" db="EMBL/GenBank/DDBJ databases">
        <title>Whole genome shotgun sequence of Gordonia effusa NBRC 100432.</title>
        <authorList>
            <person name="Yoshida I."/>
            <person name="Takarada H."/>
            <person name="Hosoyama A."/>
            <person name="Tsuchikane K."/>
            <person name="Katsumata H."/>
            <person name="Yamazaki S."/>
            <person name="Fujita N."/>
        </authorList>
    </citation>
    <scope>NUCLEOTIDE SEQUENCE [LARGE SCALE GENOMIC DNA]</scope>
    <source>
        <strain evidence="3 4">NBRC 100432</strain>
    </source>
</reference>
<dbReference type="eggNOG" id="COG1012">
    <property type="taxonomic scope" value="Bacteria"/>
</dbReference>
<dbReference type="InterPro" id="IPR016161">
    <property type="entry name" value="Ald_DH/histidinol_DH"/>
</dbReference>
<dbReference type="InterPro" id="IPR050740">
    <property type="entry name" value="Aldehyde_DH_Superfamily"/>
</dbReference>
<dbReference type="EMBL" id="BAEH01000033">
    <property type="protein sequence ID" value="GAB17439.1"/>
    <property type="molecule type" value="Genomic_DNA"/>
</dbReference>
<dbReference type="InterPro" id="IPR015590">
    <property type="entry name" value="Aldehyde_DH_dom"/>
</dbReference>
<dbReference type="Gene3D" id="3.40.605.10">
    <property type="entry name" value="Aldehyde Dehydrogenase, Chain A, domain 1"/>
    <property type="match status" value="1"/>
</dbReference>
<proteinExistence type="predicted"/>
<gene>
    <name evidence="3" type="primary">gabD</name>
    <name evidence="3" type="ORF">GOEFS_033_00010</name>
</gene>
<evidence type="ECO:0000259" key="2">
    <source>
        <dbReference type="Pfam" id="PF00171"/>
    </source>
</evidence>
<keyword evidence="4" id="KW-1185">Reference proteome</keyword>
<dbReference type="SUPFAM" id="SSF53720">
    <property type="entry name" value="ALDH-like"/>
    <property type="match status" value="1"/>
</dbReference>
<feature type="domain" description="Aldehyde dehydrogenase" evidence="2">
    <location>
        <begin position="3"/>
        <end position="95"/>
    </location>
</feature>
<evidence type="ECO:0000256" key="1">
    <source>
        <dbReference type="ARBA" id="ARBA00023002"/>
    </source>
</evidence>
<dbReference type="Pfam" id="PF00171">
    <property type="entry name" value="Aldedh"/>
    <property type="match status" value="1"/>
</dbReference>
<dbReference type="RefSeq" id="WP_007316777.1">
    <property type="nucleotide sequence ID" value="NZ_BAEH01000033.1"/>
</dbReference>
<dbReference type="PANTHER" id="PTHR43353:SF5">
    <property type="entry name" value="SUCCINATE-SEMIALDEHYDE DEHYDROGENASE, MITOCHONDRIAL"/>
    <property type="match status" value="1"/>
</dbReference>
<sequence length="95" mass="10380">MSTYAVTDPATGEIVATYPTATDTEIADAITAASDAASWVRSTSVADRAELIRKVGALHHERREQLADIIVREMGKPRDEALGEVDFCTAIYDFY</sequence>
<dbReference type="STRING" id="1077974.GOEFS_033_00010"/>
<evidence type="ECO:0000313" key="3">
    <source>
        <dbReference type="EMBL" id="GAB17439.1"/>
    </source>
</evidence>
<accession>H0QX88</accession>
<organism evidence="3 4">
    <name type="scientific">Gordonia effusa NBRC 100432</name>
    <dbReference type="NCBI Taxonomy" id="1077974"/>
    <lineage>
        <taxon>Bacteria</taxon>
        <taxon>Bacillati</taxon>
        <taxon>Actinomycetota</taxon>
        <taxon>Actinomycetes</taxon>
        <taxon>Mycobacteriales</taxon>
        <taxon>Gordoniaceae</taxon>
        <taxon>Gordonia</taxon>
    </lineage>
</organism>
<feature type="non-terminal residue" evidence="3">
    <location>
        <position position="95"/>
    </location>
</feature>
<protein>
    <submittedName>
        <fullName evidence="3">Succinate-semialdehyde dehydrogenase</fullName>
    </submittedName>
</protein>
<evidence type="ECO:0000313" key="4">
    <source>
        <dbReference type="Proteomes" id="UP000035034"/>
    </source>
</evidence>
<dbReference type="PANTHER" id="PTHR43353">
    <property type="entry name" value="SUCCINATE-SEMIALDEHYDE DEHYDROGENASE, MITOCHONDRIAL"/>
    <property type="match status" value="1"/>
</dbReference>
<dbReference type="GO" id="GO:0016620">
    <property type="term" value="F:oxidoreductase activity, acting on the aldehyde or oxo group of donors, NAD or NADP as acceptor"/>
    <property type="evidence" value="ECO:0007669"/>
    <property type="project" value="UniProtKB-ARBA"/>
</dbReference>
<name>H0QX88_9ACTN</name>
<dbReference type="Proteomes" id="UP000035034">
    <property type="component" value="Unassembled WGS sequence"/>
</dbReference>
<keyword evidence="1" id="KW-0560">Oxidoreductase</keyword>
<dbReference type="OrthoDB" id="9802947at2"/>
<dbReference type="AlphaFoldDB" id="H0QX88"/>
<comment type="caution">
    <text evidence="3">The sequence shown here is derived from an EMBL/GenBank/DDBJ whole genome shotgun (WGS) entry which is preliminary data.</text>
</comment>